<gene>
    <name evidence="6" type="ORF">ABR54_02225</name>
</gene>
<dbReference type="Gene3D" id="3.20.20.140">
    <property type="entry name" value="Metal-dependent hydrolases"/>
    <property type="match status" value="1"/>
</dbReference>
<dbReference type="GO" id="GO:0016787">
    <property type="term" value="F:hydrolase activity"/>
    <property type="evidence" value="ECO:0007669"/>
    <property type="project" value="UniProtKB-KW"/>
</dbReference>
<dbReference type="AlphaFoldDB" id="A0A0R2PGJ7"/>
<evidence type="ECO:0000256" key="4">
    <source>
        <dbReference type="PIRSR" id="PIRSR601559-51"/>
    </source>
</evidence>
<comment type="cofactor">
    <cofactor evidence="4">
        <name>a divalent metal cation</name>
        <dbReference type="ChEBI" id="CHEBI:60240"/>
    </cofactor>
    <text evidence="4">Binds 2 divalent metal cations per subunit.</text>
</comment>
<comment type="similarity">
    <text evidence="5">Belongs to the metallo-dependent hydrolases superfamily. Phosphotriesterase family.</text>
</comment>
<dbReference type="PANTHER" id="PTHR10819:SF3">
    <property type="entry name" value="PHOSPHOTRIESTERASE-RELATED PROTEIN"/>
    <property type="match status" value="1"/>
</dbReference>
<evidence type="ECO:0000256" key="1">
    <source>
        <dbReference type="ARBA" id="ARBA00022723"/>
    </source>
</evidence>
<feature type="binding site" evidence="4">
    <location>
        <position position="199"/>
    </location>
    <ligand>
        <name>Zn(2+)</name>
        <dbReference type="ChEBI" id="CHEBI:29105"/>
        <label>2</label>
    </ligand>
</feature>
<dbReference type="InterPro" id="IPR032466">
    <property type="entry name" value="Metal_Hydrolase"/>
</dbReference>
<dbReference type="PROSITE" id="PS51347">
    <property type="entry name" value="PHOSPHOTRIESTERASE_2"/>
    <property type="match status" value="1"/>
</dbReference>
<sequence length="319" mass="34925">MPSIVRTVLGDIPSDQLGVTYMHEHLIIDSPIISRDFSHIHLPSESEAIAEAVLCRTAGVQTMVDCMPTGSGRSAIKLAAISKATGINIVATAGLHTDRYYLPTDELETMDSEHLAQVFVKDIEIGMEGTEFRAGQLKVVTSGSVIKDRDRRLFEAVAIAHQITGAPIVSHCEHGTGALEQIELFTKLRIPVEKVTLSHTDKENDFGYHREILSSGINVEYDQSLRQSDQDEPPSALLMKAMIDEGFIGQIMLGTDGARRSLWSSLGGSPGLAWLFTSWSQRLMKLGLTQAQLDKIFIDNPARTLALDVNTSDKSRGIL</sequence>
<evidence type="ECO:0000256" key="2">
    <source>
        <dbReference type="ARBA" id="ARBA00022801"/>
    </source>
</evidence>
<feature type="modified residue" description="N6-carboxylysine" evidence="3 5">
    <location>
        <position position="138"/>
    </location>
</feature>
<feature type="binding site" description="via carbamate group" evidence="4">
    <location>
        <position position="138"/>
    </location>
    <ligand>
        <name>Zn(2+)</name>
        <dbReference type="ChEBI" id="CHEBI:29105"/>
        <label>2</label>
    </ligand>
</feature>
<dbReference type="PIRSF" id="PIRSF016839">
    <property type="entry name" value="PhP"/>
    <property type="match status" value="1"/>
</dbReference>
<keyword evidence="2" id="KW-0378">Hydrolase</keyword>
<evidence type="ECO:0000256" key="5">
    <source>
        <dbReference type="PROSITE-ProRule" id="PRU00679"/>
    </source>
</evidence>
<proteinExistence type="inferred from homology"/>
<feature type="binding site" evidence="4">
    <location>
        <position position="256"/>
    </location>
    <ligand>
        <name>Zn(2+)</name>
        <dbReference type="ChEBI" id="CHEBI:29105"/>
        <label>1</label>
    </ligand>
</feature>
<dbReference type="Proteomes" id="UP000053274">
    <property type="component" value="Unassembled WGS sequence"/>
</dbReference>
<dbReference type="SUPFAM" id="SSF51556">
    <property type="entry name" value="Metallo-dependent hydrolases"/>
    <property type="match status" value="1"/>
</dbReference>
<evidence type="ECO:0000313" key="7">
    <source>
        <dbReference type="Proteomes" id="UP000053274"/>
    </source>
</evidence>
<feature type="binding site" description="via carbamate group" evidence="4">
    <location>
        <position position="138"/>
    </location>
    <ligand>
        <name>Zn(2+)</name>
        <dbReference type="ChEBI" id="CHEBI:29105"/>
        <label>1</label>
    </ligand>
</feature>
<keyword evidence="1 4" id="KW-0479">Metal-binding</keyword>
<dbReference type="Pfam" id="PF02126">
    <property type="entry name" value="PTE"/>
    <property type="match status" value="1"/>
</dbReference>
<organism evidence="6 7">
    <name type="scientific">Actinobacteria bacterium BACL15 MAG-120619-bin91</name>
    <dbReference type="NCBI Taxonomy" id="1655562"/>
    <lineage>
        <taxon>Bacteria</taxon>
        <taxon>Bacillati</taxon>
        <taxon>Actinomycetota</taxon>
        <taxon>Actinomycetes</taxon>
        <taxon>Actinomycetes incertae sedis</taxon>
        <taxon>ac1 cluster</taxon>
    </lineage>
</organism>
<feature type="binding site" evidence="4">
    <location>
        <position position="25"/>
    </location>
    <ligand>
        <name>Zn(2+)</name>
        <dbReference type="ChEBI" id="CHEBI:29105"/>
        <label>1</label>
    </ligand>
</feature>
<reference evidence="6 7" key="1">
    <citation type="submission" date="2015-10" db="EMBL/GenBank/DDBJ databases">
        <title>Metagenome-Assembled Genomes uncover a global brackish microbiome.</title>
        <authorList>
            <person name="Hugerth L.W."/>
            <person name="Larsson J."/>
            <person name="Alneberg J."/>
            <person name="Lindh M.V."/>
            <person name="Legrand C."/>
            <person name="Pinhassi J."/>
            <person name="Andersson A.F."/>
        </authorList>
    </citation>
    <scope>NUCLEOTIDE SEQUENCE [LARGE SCALE GENOMIC DNA]</scope>
    <source>
        <strain evidence="6">BACL15 MAG-120619-bin91</strain>
    </source>
</reference>
<evidence type="ECO:0008006" key="8">
    <source>
        <dbReference type="Google" id="ProtNLM"/>
    </source>
</evidence>
<feature type="binding site" evidence="4">
    <location>
        <position position="171"/>
    </location>
    <ligand>
        <name>Zn(2+)</name>
        <dbReference type="ChEBI" id="CHEBI:29105"/>
        <label>2</label>
    </ligand>
</feature>
<evidence type="ECO:0000256" key="3">
    <source>
        <dbReference type="PIRSR" id="PIRSR601559-50"/>
    </source>
</evidence>
<name>A0A0R2PGJ7_9ACTN</name>
<dbReference type="PANTHER" id="PTHR10819">
    <property type="entry name" value="PHOSPHOTRIESTERASE-RELATED"/>
    <property type="match status" value="1"/>
</dbReference>
<protein>
    <recommendedName>
        <fullName evidence="8">Aryldialkylphosphatase</fullName>
    </recommendedName>
</protein>
<comment type="caution">
    <text evidence="6">The sequence shown here is derived from an EMBL/GenBank/DDBJ whole genome shotgun (WGS) entry which is preliminary data.</text>
</comment>
<dbReference type="GO" id="GO:0008270">
    <property type="term" value="F:zinc ion binding"/>
    <property type="evidence" value="ECO:0007669"/>
    <property type="project" value="InterPro"/>
</dbReference>
<accession>A0A0R2PGJ7</accession>
<dbReference type="EMBL" id="LIAM01000025">
    <property type="protein sequence ID" value="KRO36144.1"/>
    <property type="molecule type" value="Genomic_DNA"/>
</dbReference>
<dbReference type="InterPro" id="IPR001559">
    <property type="entry name" value="Phosphotriesterase"/>
</dbReference>
<evidence type="ECO:0000313" key="6">
    <source>
        <dbReference type="EMBL" id="KRO36144.1"/>
    </source>
</evidence>
<feature type="binding site" evidence="4">
    <location>
        <position position="23"/>
    </location>
    <ligand>
        <name>Zn(2+)</name>
        <dbReference type="ChEBI" id="CHEBI:29105"/>
        <label>1</label>
    </ligand>
</feature>